<dbReference type="GO" id="GO:0016866">
    <property type="term" value="F:intramolecular transferase activity"/>
    <property type="evidence" value="ECO:0007669"/>
    <property type="project" value="InterPro"/>
</dbReference>
<dbReference type="InterPro" id="IPR016176">
    <property type="entry name" value="Cbl-dep_enz_cat"/>
</dbReference>
<reference evidence="2" key="1">
    <citation type="submission" date="2018-05" db="EMBL/GenBank/DDBJ databases">
        <authorList>
            <person name="Lanie J.A."/>
            <person name="Ng W.-L."/>
            <person name="Kazmierczak K.M."/>
            <person name="Andrzejewski T.M."/>
            <person name="Davidsen T.M."/>
            <person name="Wayne K.J."/>
            <person name="Tettelin H."/>
            <person name="Glass J.I."/>
            <person name="Rusch D."/>
            <person name="Podicherti R."/>
            <person name="Tsui H.-C.T."/>
            <person name="Winkler M.E."/>
        </authorList>
    </citation>
    <scope>NUCLEOTIDE SEQUENCE</scope>
</reference>
<dbReference type="AlphaFoldDB" id="A0A381SND9"/>
<evidence type="ECO:0000259" key="1">
    <source>
        <dbReference type="Pfam" id="PF01642"/>
    </source>
</evidence>
<sequence>MMEKILDEFIKIDSKLWNKKIKDDLIKLGHSSIPSYNSKENIKIKPFYTSEDLNNLKNSDSNYPNSWAICQNITADNSSDANIKALELINKGAESMNFIIQNDSILCNDLLKNIDIEKTELFFKIKFHSNSYLKSLNDIIKSSSTSFNISYDPIGSLVKTGSWESSMNEDLDKLNKNINILEKFNNVIIVNSGLYQNSGANIFEEIAFTLSHANEYLNHLNGKCANKIAFNISMGSNYFFEIAKLKALRLLWSTITKEYNNEINFPHIIAKPSKRNKTIYDYNNNILRTTTECMSAILGGANTISNITYDSIFNNKNEYSDKIALNQLLIIKHETYIDKVKNAADGSYYINSLTNTIAEESLRIFKDIENNGGFISALEKNIIQKRIDKSHRIEQELFNNNKEKLLGINIFTDIDQKIKSEINKPIFTKSNTRKTKIKPISEIRLAEEIELSRIKNE</sequence>
<dbReference type="PANTHER" id="PTHR48101">
    <property type="entry name" value="METHYLMALONYL-COA MUTASE, MITOCHONDRIAL-RELATED"/>
    <property type="match status" value="1"/>
</dbReference>
<dbReference type="Pfam" id="PF01642">
    <property type="entry name" value="MM_CoA_mutase"/>
    <property type="match status" value="1"/>
</dbReference>
<dbReference type="InterPro" id="IPR006099">
    <property type="entry name" value="MeMalonylCoA_mutase_a/b_cat"/>
</dbReference>
<feature type="domain" description="Methylmalonyl-CoA mutase alpha/beta chain catalytic" evidence="1">
    <location>
        <begin position="148"/>
        <end position="444"/>
    </location>
</feature>
<dbReference type="GO" id="GO:0031419">
    <property type="term" value="F:cobalamin binding"/>
    <property type="evidence" value="ECO:0007669"/>
    <property type="project" value="InterPro"/>
</dbReference>
<dbReference type="PANTHER" id="PTHR48101:SF1">
    <property type="entry name" value="METHYLMALONYL-COA MUTASE, LARGE SUBUNIT"/>
    <property type="match status" value="1"/>
</dbReference>
<evidence type="ECO:0000313" key="2">
    <source>
        <dbReference type="EMBL" id="SVA05540.1"/>
    </source>
</evidence>
<proteinExistence type="predicted"/>
<dbReference type="SUPFAM" id="SSF51703">
    <property type="entry name" value="Cobalamin (vitamin B12)-dependent enzymes"/>
    <property type="match status" value="1"/>
</dbReference>
<dbReference type="EMBL" id="UINC01003350">
    <property type="protein sequence ID" value="SVA05540.1"/>
    <property type="molecule type" value="Genomic_DNA"/>
</dbReference>
<gene>
    <name evidence="2" type="ORF">METZ01_LOCUS58394</name>
</gene>
<accession>A0A381SND9</accession>
<organism evidence="2">
    <name type="scientific">marine metagenome</name>
    <dbReference type="NCBI Taxonomy" id="408172"/>
    <lineage>
        <taxon>unclassified sequences</taxon>
        <taxon>metagenomes</taxon>
        <taxon>ecological metagenomes</taxon>
    </lineage>
</organism>
<dbReference type="Gene3D" id="3.20.20.240">
    <property type="entry name" value="Methylmalonyl-CoA mutase"/>
    <property type="match status" value="1"/>
</dbReference>
<name>A0A381SND9_9ZZZZ</name>
<protein>
    <recommendedName>
        <fullName evidence="1">Methylmalonyl-CoA mutase alpha/beta chain catalytic domain-containing protein</fullName>
    </recommendedName>
</protein>